<dbReference type="InterPro" id="IPR036117">
    <property type="entry name" value="DhaL_dom_sf"/>
</dbReference>
<dbReference type="SMART" id="SM01120">
    <property type="entry name" value="Dak2"/>
    <property type="match status" value="1"/>
</dbReference>
<dbReference type="Gene3D" id="3.40.50.10440">
    <property type="entry name" value="Dihydroxyacetone kinase, domain 1"/>
    <property type="match status" value="1"/>
</dbReference>
<protein>
    <submittedName>
        <fullName evidence="8">Dihydroxyacetone kinase subunit DhaK</fullName>
        <ecNumber evidence="8">2.7.1.121</ecNumber>
    </submittedName>
</protein>
<dbReference type="EC" id="2.7.1.121" evidence="8"/>
<dbReference type="InterPro" id="IPR050861">
    <property type="entry name" value="Dihydroxyacetone_Kinase"/>
</dbReference>
<evidence type="ECO:0000259" key="6">
    <source>
        <dbReference type="PROSITE" id="PS51480"/>
    </source>
</evidence>
<dbReference type="PROSITE" id="PS51481">
    <property type="entry name" value="DHAK"/>
    <property type="match status" value="1"/>
</dbReference>
<dbReference type="PANTHER" id="PTHR28629">
    <property type="entry name" value="TRIOKINASE/FMN CYCLASE"/>
    <property type="match status" value="1"/>
</dbReference>
<evidence type="ECO:0000313" key="8">
    <source>
        <dbReference type="EMBL" id="MFC4027008.1"/>
    </source>
</evidence>
<dbReference type="EMBL" id="JBHSAS010000006">
    <property type="protein sequence ID" value="MFC4027008.1"/>
    <property type="molecule type" value="Genomic_DNA"/>
</dbReference>
<feature type="domain" description="DhaL" evidence="6">
    <location>
        <begin position="351"/>
        <end position="540"/>
    </location>
</feature>
<feature type="domain" description="DhaK" evidence="7">
    <location>
        <begin position="7"/>
        <end position="323"/>
    </location>
</feature>
<dbReference type="InterPro" id="IPR004007">
    <property type="entry name" value="DhaL_dom"/>
</dbReference>
<dbReference type="SUPFAM" id="SSF101473">
    <property type="entry name" value="DhaL-like"/>
    <property type="match status" value="1"/>
</dbReference>
<feature type="compositionally biased region" description="Low complexity" evidence="5">
    <location>
        <begin position="509"/>
        <end position="522"/>
    </location>
</feature>
<organism evidence="8 9">
    <name type="scientific">Zunongwangia endophytica</name>
    <dbReference type="NCBI Taxonomy" id="1808945"/>
    <lineage>
        <taxon>Bacteria</taxon>
        <taxon>Pseudomonadati</taxon>
        <taxon>Bacteroidota</taxon>
        <taxon>Flavobacteriia</taxon>
        <taxon>Flavobacteriales</taxon>
        <taxon>Flavobacteriaceae</taxon>
        <taxon>Zunongwangia</taxon>
    </lineage>
</organism>
<gene>
    <name evidence="8" type="ORF">ACFOS1_06295</name>
</gene>
<name>A0ABV8H586_9FLAO</name>
<dbReference type="Gene3D" id="1.25.40.340">
    <property type="match status" value="1"/>
</dbReference>
<dbReference type="Proteomes" id="UP001595793">
    <property type="component" value="Unassembled WGS sequence"/>
</dbReference>
<dbReference type="Gene3D" id="3.30.1180.20">
    <property type="entry name" value="Dihydroxyacetone kinase, domain 2"/>
    <property type="match status" value="1"/>
</dbReference>
<dbReference type="PANTHER" id="PTHR28629:SF4">
    <property type="entry name" value="TRIOKINASE_FMN CYCLASE"/>
    <property type="match status" value="1"/>
</dbReference>
<evidence type="ECO:0000256" key="5">
    <source>
        <dbReference type="SAM" id="MobiDB-lite"/>
    </source>
</evidence>
<keyword evidence="2" id="KW-0547">Nucleotide-binding</keyword>
<keyword evidence="3 8" id="KW-0418">Kinase</keyword>
<evidence type="ECO:0000256" key="4">
    <source>
        <dbReference type="ARBA" id="ARBA00022840"/>
    </source>
</evidence>
<proteinExistence type="predicted"/>
<keyword evidence="9" id="KW-1185">Reference proteome</keyword>
<keyword evidence="1 8" id="KW-0808">Transferase</keyword>
<dbReference type="RefSeq" id="WP_290235201.1">
    <property type="nucleotide sequence ID" value="NZ_JAUFPZ010000002.1"/>
</dbReference>
<keyword evidence="4" id="KW-0067">ATP-binding</keyword>
<dbReference type="PROSITE" id="PS51480">
    <property type="entry name" value="DHAL"/>
    <property type="match status" value="1"/>
</dbReference>
<dbReference type="Pfam" id="PF02733">
    <property type="entry name" value="Dak1"/>
    <property type="match status" value="1"/>
</dbReference>
<dbReference type="InterPro" id="IPR004006">
    <property type="entry name" value="DhaK_dom"/>
</dbReference>
<comment type="caution">
    <text evidence="8">The sequence shown here is derived from an EMBL/GenBank/DDBJ whole genome shotgun (WGS) entry which is preliminary data.</text>
</comment>
<evidence type="ECO:0000256" key="2">
    <source>
        <dbReference type="ARBA" id="ARBA00022741"/>
    </source>
</evidence>
<dbReference type="GO" id="GO:0047324">
    <property type="term" value="F:phosphoenolpyruvate-glycerone phosphotransferase activity"/>
    <property type="evidence" value="ECO:0007669"/>
    <property type="project" value="UniProtKB-EC"/>
</dbReference>
<reference evidence="9" key="1">
    <citation type="journal article" date="2019" name="Int. J. Syst. Evol. Microbiol.">
        <title>The Global Catalogue of Microorganisms (GCM) 10K type strain sequencing project: providing services to taxonomists for standard genome sequencing and annotation.</title>
        <authorList>
            <consortium name="The Broad Institute Genomics Platform"/>
            <consortium name="The Broad Institute Genome Sequencing Center for Infectious Disease"/>
            <person name="Wu L."/>
            <person name="Ma J."/>
        </authorList>
    </citation>
    <scope>NUCLEOTIDE SEQUENCE [LARGE SCALE GENOMIC DNA]</scope>
    <source>
        <strain evidence="9">CECT 9128</strain>
    </source>
</reference>
<dbReference type="Pfam" id="PF02734">
    <property type="entry name" value="Dak2"/>
    <property type="match status" value="1"/>
</dbReference>
<sequence length="542" mass="58190">MKFFINKPEDAVNESIEGLLTDPKLTKLDTFPEVRVVTRKEIDKSKVAIISGGGSGHEPMHAGFVAKGMLTAAVCGDIFASPSVDAVLAAILAVSGDKGCLLVIKNYTGDRLNFGLAAEQARAMGHKVETVIVGDDIALGTDTQQRGLAGTLLVHKVSGQLAEEGKSLEEVLKAAKKVAESAVSIGLSLTEGQKFNNPEESRLDDSEAELGLGIHGEPGVDVIKMDKADALIKKALAELKKYLSDEDEKYVLLFNNLGSVTPLEMNLLVHSFDKTDLASKVKYLVGPTAMTTSLNMNGFSITLLKLDEEIEKALLETTETPEWRIREYAKPSSIKSPELPKKMQFEPSENEHNKKVVQEISAHLIEMEKEMNDLDEKVGDGDAGSTFAGAGKKFKSISDELPYASLPELFTTIGRVLARETGGSSGVLLSMLFTKAGSSLEDDDNVGKALLNGLEKMKSYGGAEKGDRTMIDAMQPAFEALSEGKSMDKAAEAARKGADETANITNTKSGRSSYLSESSLEGIPDPGAEMVARVFEKLVKIL</sequence>
<evidence type="ECO:0000259" key="7">
    <source>
        <dbReference type="PROSITE" id="PS51481"/>
    </source>
</evidence>
<evidence type="ECO:0000256" key="1">
    <source>
        <dbReference type="ARBA" id="ARBA00022679"/>
    </source>
</evidence>
<dbReference type="SUPFAM" id="SSF82549">
    <property type="entry name" value="DAK1/DegV-like"/>
    <property type="match status" value="1"/>
</dbReference>
<feature type="region of interest" description="Disordered" evidence="5">
    <location>
        <begin position="495"/>
        <end position="522"/>
    </location>
</feature>
<accession>A0ABV8H586</accession>
<evidence type="ECO:0000256" key="3">
    <source>
        <dbReference type="ARBA" id="ARBA00022777"/>
    </source>
</evidence>
<evidence type="ECO:0000313" key="9">
    <source>
        <dbReference type="Proteomes" id="UP001595793"/>
    </source>
</evidence>